<feature type="signal peptide" evidence="24">
    <location>
        <begin position="1"/>
        <end position="16"/>
    </location>
</feature>
<protein>
    <recommendedName>
        <fullName evidence="5">Alpha-1A adrenergic receptor</fullName>
    </recommendedName>
    <alternativeName>
        <fullName evidence="19">Alpha-1A adrenoreceptor</fullName>
    </alternativeName>
    <alternativeName>
        <fullName evidence="18">Alpha-1C adrenergic receptor</fullName>
    </alternativeName>
</protein>
<dbReference type="InterPro" id="IPR000276">
    <property type="entry name" value="GPCR_Rhodpsn"/>
</dbReference>
<evidence type="ECO:0000256" key="19">
    <source>
        <dbReference type="ARBA" id="ARBA00032839"/>
    </source>
</evidence>
<keyword evidence="14" id="KW-0325">Glycoprotein</keyword>
<reference evidence="27" key="1">
    <citation type="submission" date="2025-08" db="UniProtKB">
        <authorList>
            <consortium name="RefSeq"/>
        </authorList>
    </citation>
    <scope>IDENTIFICATION</scope>
</reference>
<evidence type="ECO:0000256" key="17">
    <source>
        <dbReference type="ARBA" id="ARBA00023288"/>
    </source>
</evidence>
<keyword evidence="7" id="KW-0963">Cytoplasm</keyword>
<dbReference type="GO" id="GO:0071880">
    <property type="term" value="P:adenylate cyclase-activating adrenergic receptor signaling pathway"/>
    <property type="evidence" value="ECO:0007669"/>
    <property type="project" value="TreeGrafter"/>
</dbReference>
<dbReference type="PROSITE" id="PS00237">
    <property type="entry name" value="G_PROTEIN_RECEP_F1_1"/>
    <property type="match status" value="1"/>
</dbReference>
<feature type="chain" id="PRO_5010356531" description="Alpha-1A adrenergic receptor" evidence="24">
    <location>
        <begin position="17"/>
        <end position="540"/>
    </location>
</feature>
<comment type="subunit">
    <text evidence="20">Homo- and heterooligomer. Heterooligomerizes with ADRA1B homooligomers in cardiac myocytes. Interacts with CAVIN4.</text>
</comment>
<evidence type="ECO:0000256" key="11">
    <source>
        <dbReference type="ARBA" id="ARBA00023136"/>
    </source>
</evidence>
<dbReference type="GO" id="GO:0043410">
    <property type="term" value="P:positive regulation of MAPK cascade"/>
    <property type="evidence" value="ECO:0007669"/>
    <property type="project" value="TreeGrafter"/>
</dbReference>
<evidence type="ECO:0000256" key="7">
    <source>
        <dbReference type="ARBA" id="ARBA00022490"/>
    </source>
</evidence>
<dbReference type="GO" id="GO:0007204">
    <property type="term" value="P:positive regulation of cytosolic calcium ion concentration"/>
    <property type="evidence" value="ECO:0007669"/>
    <property type="project" value="TreeGrafter"/>
</dbReference>
<feature type="region of interest" description="Disordered" evidence="22">
    <location>
        <begin position="28"/>
        <end position="64"/>
    </location>
</feature>
<dbReference type="SUPFAM" id="SSF81321">
    <property type="entry name" value="Family A G protein-coupled receptor-like"/>
    <property type="match status" value="1"/>
</dbReference>
<dbReference type="PROSITE" id="PS50262">
    <property type="entry name" value="G_PROTEIN_RECEP_F1_2"/>
    <property type="match status" value="1"/>
</dbReference>
<evidence type="ECO:0000256" key="9">
    <source>
        <dbReference type="ARBA" id="ARBA00022989"/>
    </source>
</evidence>
<dbReference type="OrthoDB" id="6358729at2759"/>
<evidence type="ECO:0000256" key="1">
    <source>
        <dbReference type="ARBA" id="ARBA00004232"/>
    </source>
</evidence>
<evidence type="ECO:0000256" key="6">
    <source>
        <dbReference type="ARBA" id="ARBA00022475"/>
    </source>
</evidence>
<dbReference type="PANTHER" id="PTHR24248">
    <property type="entry name" value="ADRENERGIC RECEPTOR-RELATED G-PROTEIN COUPLED RECEPTOR"/>
    <property type="match status" value="1"/>
</dbReference>
<evidence type="ECO:0000313" key="27">
    <source>
        <dbReference type="RefSeq" id="XP_007535098.2"/>
    </source>
</evidence>
<evidence type="ECO:0000256" key="23">
    <source>
        <dbReference type="SAM" id="Phobius"/>
    </source>
</evidence>
<keyword evidence="24" id="KW-0732">Signal</keyword>
<dbReference type="CTD" id="148"/>
<dbReference type="CDD" id="cd15325">
    <property type="entry name" value="7tmA_alpha1A_AR"/>
    <property type="match status" value="1"/>
</dbReference>
<evidence type="ECO:0000256" key="24">
    <source>
        <dbReference type="SAM" id="SignalP"/>
    </source>
</evidence>
<feature type="transmembrane region" description="Helical" evidence="23">
    <location>
        <begin position="217"/>
        <end position="238"/>
    </location>
</feature>
<keyword evidence="9 23" id="KW-1133">Transmembrane helix</keyword>
<evidence type="ECO:0000256" key="21">
    <source>
        <dbReference type="RuleBase" id="RU000688"/>
    </source>
</evidence>
<keyword evidence="6" id="KW-1003">Cell membrane</keyword>
<dbReference type="FunCoup" id="A0A1S3AHL5">
    <property type="interactions" value="465"/>
</dbReference>
<dbReference type="GO" id="GO:0031965">
    <property type="term" value="C:nuclear membrane"/>
    <property type="evidence" value="ECO:0007669"/>
    <property type="project" value="UniProtKB-SubCell"/>
</dbReference>
<evidence type="ECO:0000256" key="18">
    <source>
        <dbReference type="ARBA" id="ARBA00031524"/>
    </source>
</evidence>
<dbReference type="GeneID" id="103124314"/>
<dbReference type="PRINTS" id="PR01103">
    <property type="entry name" value="ADRENERGICR"/>
</dbReference>
<dbReference type="Proteomes" id="UP001652624">
    <property type="component" value="Chromosome 19"/>
</dbReference>
<gene>
    <name evidence="27" type="primary">ADRA1A</name>
</gene>
<evidence type="ECO:0000313" key="26">
    <source>
        <dbReference type="Proteomes" id="UP001652624"/>
    </source>
</evidence>
<dbReference type="GO" id="GO:0055117">
    <property type="term" value="P:regulation of cardiac muscle contraction"/>
    <property type="evidence" value="ECO:0007669"/>
    <property type="project" value="InterPro"/>
</dbReference>
<dbReference type="eggNOG" id="KOG3656">
    <property type="taxonomic scope" value="Eukaryota"/>
</dbReference>
<keyword evidence="16" id="KW-0539">Nucleus</keyword>
<keyword evidence="11 23" id="KW-0472">Membrane</keyword>
<dbReference type="GO" id="GO:0005901">
    <property type="term" value="C:caveola"/>
    <property type="evidence" value="ECO:0007669"/>
    <property type="project" value="UniProtKB-SubCell"/>
</dbReference>
<dbReference type="PRINTS" id="PR00557">
    <property type="entry name" value="ADRENRGCA1AR"/>
</dbReference>
<evidence type="ECO:0000256" key="8">
    <source>
        <dbReference type="ARBA" id="ARBA00022692"/>
    </source>
</evidence>
<evidence type="ECO:0000256" key="22">
    <source>
        <dbReference type="SAM" id="MobiDB-lite"/>
    </source>
</evidence>
<evidence type="ECO:0000256" key="5">
    <source>
        <dbReference type="ARBA" id="ARBA00014216"/>
    </source>
</evidence>
<dbReference type="GO" id="GO:0004937">
    <property type="term" value="F:alpha1-adrenergic receptor activity"/>
    <property type="evidence" value="ECO:0007669"/>
    <property type="project" value="InterPro"/>
</dbReference>
<dbReference type="GO" id="GO:0019229">
    <property type="term" value="P:regulation of vasoconstriction"/>
    <property type="evidence" value="ECO:0007669"/>
    <property type="project" value="InterPro"/>
</dbReference>
<keyword evidence="15 21" id="KW-0807">Transducer</keyword>
<dbReference type="PANTHER" id="PTHR24248:SF16">
    <property type="entry name" value="ALPHA-1A ADRENERGIC RECEPTOR"/>
    <property type="match status" value="1"/>
</dbReference>
<proteinExistence type="inferred from homology"/>
<keyword evidence="10 21" id="KW-0297">G-protein coupled receptor</keyword>
<dbReference type="GO" id="GO:0007267">
    <property type="term" value="P:cell-cell signaling"/>
    <property type="evidence" value="ECO:0007669"/>
    <property type="project" value="TreeGrafter"/>
</dbReference>
<feature type="transmembrane region" description="Helical" evidence="23">
    <location>
        <begin position="258"/>
        <end position="283"/>
    </location>
</feature>
<comment type="subcellular location">
    <subcellularLocation>
        <location evidence="4">Cell membrane</location>
        <topology evidence="4">Multi-pass membrane protein</topology>
    </subcellularLocation>
    <subcellularLocation>
        <location evidence="3">Cytoplasm</location>
    </subcellularLocation>
    <subcellularLocation>
        <location evidence="2">Membrane</location>
        <location evidence="2">Caveola</location>
    </subcellularLocation>
    <subcellularLocation>
        <location evidence="1">Nucleus membrane</location>
        <topology evidence="1">Multi-pass membrane protein</topology>
    </subcellularLocation>
</comment>
<keyword evidence="17" id="KW-0449">Lipoprotein</keyword>
<dbReference type="InterPro" id="IPR017452">
    <property type="entry name" value="GPCR_Rhodpsn_7TM"/>
</dbReference>
<comment type="similarity">
    <text evidence="21">Belongs to the G-protein coupled receptor 1 family.</text>
</comment>
<dbReference type="Gene3D" id="1.20.1070.10">
    <property type="entry name" value="Rhodopsin 7-helix transmembrane proteins"/>
    <property type="match status" value="1"/>
</dbReference>
<evidence type="ECO:0000256" key="15">
    <source>
        <dbReference type="ARBA" id="ARBA00023224"/>
    </source>
</evidence>
<name>A0A1S3AHL5_ERIEU</name>
<evidence type="ECO:0000256" key="2">
    <source>
        <dbReference type="ARBA" id="ARBA00004345"/>
    </source>
</evidence>
<feature type="domain" description="G-protein coupled receptors family 1 profile" evidence="25">
    <location>
        <begin position="117"/>
        <end position="400"/>
    </location>
</feature>
<evidence type="ECO:0000256" key="3">
    <source>
        <dbReference type="ARBA" id="ARBA00004496"/>
    </source>
</evidence>
<dbReference type="RefSeq" id="XP_007535098.2">
    <property type="nucleotide sequence ID" value="XM_007535036.3"/>
</dbReference>
<dbReference type="SMART" id="SM01381">
    <property type="entry name" value="7TM_GPCR_Srsx"/>
    <property type="match status" value="1"/>
</dbReference>
<keyword evidence="26" id="KW-1185">Reference proteome</keyword>
<evidence type="ECO:0000256" key="20">
    <source>
        <dbReference type="ARBA" id="ARBA00046949"/>
    </source>
</evidence>
<dbReference type="PRINTS" id="PR00237">
    <property type="entry name" value="GPCRRHODOPSN"/>
</dbReference>
<feature type="transmembrane region" description="Helical" evidence="23">
    <location>
        <begin position="384"/>
        <end position="402"/>
    </location>
</feature>
<evidence type="ECO:0000256" key="10">
    <source>
        <dbReference type="ARBA" id="ARBA00023040"/>
    </source>
</evidence>
<dbReference type="GO" id="GO:0007200">
    <property type="term" value="P:phospholipase C-activating G protein-coupled receptor signaling pathway"/>
    <property type="evidence" value="ECO:0007669"/>
    <property type="project" value="TreeGrafter"/>
</dbReference>
<evidence type="ECO:0000256" key="4">
    <source>
        <dbReference type="ARBA" id="ARBA00004651"/>
    </source>
</evidence>
<keyword evidence="13 21" id="KW-0675">Receptor</keyword>
<dbReference type="GO" id="GO:0005737">
    <property type="term" value="C:cytoplasm"/>
    <property type="evidence" value="ECO:0007669"/>
    <property type="project" value="UniProtKB-SubCell"/>
</dbReference>
<evidence type="ECO:0000256" key="13">
    <source>
        <dbReference type="ARBA" id="ARBA00023170"/>
    </source>
</evidence>
<keyword evidence="8 21" id="KW-0812">Transmembrane</keyword>
<dbReference type="InterPro" id="IPR001004">
    <property type="entry name" value="ADRA1A_rcpt"/>
</dbReference>
<dbReference type="Pfam" id="PF00001">
    <property type="entry name" value="7tm_1"/>
    <property type="match status" value="1"/>
</dbReference>
<feature type="transmembrane region" description="Helical" evidence="23">
    <location>
        <begin position="174"/>
        <end position="196"/>
    </location>
</feature>
<sequence length="540" mass="59173">MPCSALWMGFLGVSRAGWGCSLSARALSPPANPSRRGSPCQAPRPFDSALCSPRPRPRPGVALESRTSPAWAGTMVFLSGNASDSSNCTNPPAPVNISKAVLLGVILGGLIIFGVLGNILVILSVVCHRHLHSVTHYYIVNLAVADLLLTSTVLPFSAIFEILGYWAFGRVFCNIWAAVDVLCCTASIMGLCIISIDRYIGVSYPLRYPTIVTQKRGLMALLCVWALSLVISIGPLFGWRQPAPEDETICQINEEPGYVLFSALGSFYVPLTIILVMYCRVYVVAKRESRGLKSGLKTDKSDSEQVTLRIHRKNVPAVGTGVPSSKNKTHFSVRLLKFSREKKAAKTLGIVVGCFVLCWLPFFLVMPIGSFFPDSKPSETVFKIAFWLGYLNSCINPIIYPCSSQEFKKAFQNVLRIQCLRRKQSSKHALGYTLHPPNHVVEAQQKDLVRIPVGSGETFYKISKTDGVCEWKFFSSMSRGSARITVPKDQSACTTARVRSKSFLQVCCCMGPSTPSLGENHPIPTIKIHTISLSENGEEV</sequence>
<dbReference type="InterPro" id="IPR002233">
    <property type="entry name" value="ADR_fam"/>
</dbReference>
<evidence type="ECO:0000259" key="25">
    <source>
        <dbReference type="PROSITE" id="PS50262"/>
    </source>
</evidence>
<feature type="transmembrane region" description="Helical" evidence="23">
    <location>
        <begin position="138"/>
        <end position="168"/>
    </location>
</feature>
<evidence type="ECO:0000256" key="16">
    <source>
        <dbReference type="ARBA" id="ARBA00023242"/>
    </source>
</evidence>
<dbReference type="FunFam" id="1.20.1070.10:FF:000027">
    <property type="entry name" value="alpha-1A adrenergic receptor"/>
    <property type="match status" value="1"/>
</dbReference>
<dbReference type="InParanoid" id="A0A1S3AHL5"/>
<evidence type="ECO:0000256" key="14">
    <source>
        <dbReference type="ARBA" id="ARBA00023180"/>
    </source>
</evidence>
<accession>A0A1S3AHL5</accession>
<feature type="transmembrane region" description="Helical" evidence="23">
    <location>
        <begin position="100"/>
        <end position="126"/>
    </location>
</feature>
<organism evidence="26 27">
    <name type="scientific">Erinaceus europaeus</name>
    <name type="common">Western European hedgehog</name>
    <dbReference type="NCBI Taxonomy" id="9365"/>
    <lineage>
        <taxon>Eukaryota</taxon>
        <taxon>Metazoa</taxon>
        <taxon>Chordata</taxon>
        <taxon>Craniata</taxon>
        <taxon>Vertebrata</taxon>
        <taxon>Euteleostomi</taxon>
        <taxon>Mammalia</taxon>
        <taxon>Eutheria</taxon>
        <taxon>Laurasiatheria</taxon>
        <taxon>Eulipotyphla</taxon>
        <taxon>Erinaceidae</taxon>
        <taxon>Erinaceinae</taxon>
        <taxon>Erinaceus</taxon>
    </lineage>
</organism>
<feature type="transmembrane region" description="Helical" evidence="23">
    <location>
        <begin position="347"/>
        <end position="372"/>
    </location>
</feature>
<evidence type="ECO:0000256" key="12">
    <source>
        <dbReference type="ARBA" id="ARBA00023139"/>
    </source>
</evidence>
<dbReference type="AlphaFoldDB" id="A0A1S3AHL5"/>
<keyword evidence="12" id="KW-0564">Palmitate</keyword>